<organism evidence="1 2">
    <name type="scientific">Paraphaeosphaeria minitans</name>
    <dbReference type="NCBI Taxonomy" id="565426"/>
    <lineage>
        <taxon>Eukaryota</taxon>
        <taxon>Fungi</taxon>
        <taxon>Dikarya</taxon>
        <taxon>Ascomycota</taxon>
        <taxon>Pezizomycotina</taxon>
        <taxon>Dothideomycetes</taxon>
        <taxon>Pleosporomycetidae</taxon>
        <taxon>Pleosporales</taxon>
        <taxon>Massarineae</taxon>
        <taxon>Didymosphaeriaceae</taxon>
        <taxon>Paraphaeosphaeria</taxon>
    </lineage>
</organism>
<dbReference type="AlphaFoldDB" id="A0A9P6KP94"/>
<reference evidence="1" key="1">
    <citation type="journal article" date="2020" name="Mol. Plant Microbe Interact.">
        <title>Genome Sequence of the Biocontrol Agent Coniothyrium minitans strain Conio (IMI 134523).</title>
        <authorList>
            <person name="Patel D."/>
            <person name="Shittu T.A."/>
            <person name="Baroncelli R."/>
            <person name="Muthumeenakshi S."/>
            <person name="Osborne T.H."/>
            <person name="Janganan T.K."/>
            <person name="Sreenivasaprasad S."/>
        </authorList>
    </citation>
    <scope>NUCLEOTIDE SEQUENCE</scope>
    <source>
        <strain evidence="1">Conio</strain>
    </source>
</reference>
<name>A0A9P6KP94_9PLEO</name>
<proteinExistence type="predicted"/>
<sequence>MHLVLRLHETPLRRRSPNARLPARRMTHSYSHARNAHSTVCDGAVGGPFAQLSSAQRGQPWAAVAACLADALGGAAPCACFSARMKRDADSCCVPFCGRMLTDGL</sequence>
<gene>
    <name evidence="1" type="ORF">PMIN01_07326</name>
</gene>
<evidence type="ECO:0000313" key="1">
    <source>
        <dbReference type="EMBL" id="KAF9734423.1"/>
    </source>
</evidence>
<accession>A0A9P6KP94</accession>
<protein>
    <submittedName>
        <fullName evidence="1">Uncharacterized protein</fullName>
    </submittedName>
</protein>
<keyword evidence="2" id="KW-1185">Reference proteome</keyword>
<evidence type="ECO:0000313" key="2">
    <source>
        <dbReference type="Proteomes" id="UP000756921"/>
    </source>
</evidence>
<dbReference type="EMBL" id="WJXW01000007">
    <property type="protein sequence ID" value="KAF9734423.1"/>
    <property type="molecule type" value="Genomic_DNA"/>
</dbReference>
<dbReference type="Proteomes" id="UP000756921">
    <property type="component" value="Unassembled WGS sequence"/>
</dbReference>
<comment type="caution">
    <text evidence="1">The sequence shown here is derived from an EMBL/GenBank/DDBJ whole genome shotgun (WGS) entry which is preliminary data.</text>
</comment>